<keyword evidence="8" id="KW-1185">Reference proteome</keyword>
<dbReference type="SUPFAM" id="SSF55073">
    <property type="entry name" value="Nucleotide cyclase"/>
    <property type="match status" value="1"/>
</dbReference>
<dbReference type="GO" id="GO:0000160">
    <property type="term" value="P:phosphorelay signal transduction system"/>
    <property type="evidence" value="ECO:0007669"/>
    <property type="project" value="InterPro"/>
</dbReference>
<evidence type="ECO:0000313" key="8">
    <source>
        <dbReference type="Proteomes" id="UP000664417"/>
    </source>
</evidence>
<dbReference type="PANTHER" id="PTHR45138">
    <property type="entry name" value="REGULATORY COMPONENTS OF SENSORY TRANSDUCTION SYSTEM"/>
    <property type="match status" value="1"/>
</dbReference>
<dbReference type="InterPro" id="IPR029787">
    <property type="entry name" value="Nucleotide_cyclase"/>
</dbReference>
<dbReference type="AlphaFoldDB" id="A0A8J7U0U5"/>
<dbReference type="SMART" id="SM00267">
    <property type="entry name" value="GGDEF"/>
    <property type="match status" value="1"/>
</dbReference>
<dbReference type="InterPro" id="IPR050469">
    <property type="entry name" value="Diguanylate_Cyclase"/>
</dbReference>
<feature type="domain" description="Response regulatory" evidence="5">
    <location>
        <begin position="1"/>
        <end position="127"/>
    </location>
</feature>
<protein>
    <recommendedName>
        <fullName evidence="1">diguanylate cyclase</fullName>
        <ecNumber evidence="1">2.7.7.65</ecNumber>
    </recommendedName>
</protein>
<dbReference type="EC" id="2.7.7.65" evidence="1"/>
<dbReference type="RefSeq" id="WP_207856684.1">
    <property type="nucleotide sequence ID" value="NZ_JAFREP010000002.1"/>
</dbReference>
<comment type="catalytic activity">
    <reaction evidence="2">
        <text>2 GTP = 3',3'-c-di-GMP + 2 diphosphate</text>
        <dbReference type="Rhea" id="RHEA:24898"/>
        <dbReference type="ChEBI" id="CHEBI:33019"/>
        <dbReference type="ChEBI" id="CHEBI:37565"/>
        <dbReference type="ChEBI" id="CHEBI:58805"/>
        <dbReference type="EC" id="2.7.7.65"/>
    </reaction>
</comment>
<organism evidence="7 8">
    <name type="scientific">Acanthopleuribacter pedis</name>
    <dbReference type="NCBI Taxonomy" id="442870"/>
    <lineage>
        <taxon>Bacteria</taxon>
        <taxon>Pseudomonadati</taxon>
        <taxon>Acidobacteriota</taxon>
        <taxon>Holophagae</taxon>
        <taxon>Acanthopleuribacterales</taxon>
        <taxon>Acanthopleuribacteraceae</taxon>
        <taxon>Acanthopleuribacter</taxon>
    </lineage>
</organism>
<dbReference type="GO" id="GO:0043709">
    <property type="term" value="P:cell adhesion involved in single-species biofilm formation"/>
    <property type="evidence" value="ECO:0007669"/>
    <property type="project" value="TreeGrafter"/>
</dbReference>
<dbReference type="EMBL" id="JAFREP010000002">
    <property type="protein sequence ID" value="MBO1317448.1"/>
    <property type="molecule type" value="Genomic_DNA"/>
</dbReference>
<comment type="caution">
    <text evidence="7">The sequence shown here is derived from an EMBL/GenBank/DDBJ whole genome shotgun (WGS) entry which is preliminary data.</text>
</comment>
<comment type="caution">
    <text evidence="3">Lacks conserved residue(s) required for the propagation of feature annotation.</text>
</comment>
<accession>A0A8J7U0U5</accession>
<dbReference type="PROSITE" id="PS50110">
    <property type="entry name" value="RESPONSE_REGULATORY"/>
    <property type="match status" value="1"/>
</dbReference>
<name>A0A8J7U0U5_9BACT</name>
<feature type="coiled-coil region" evidence="4">
    <location>
        <begin position="233"/>
        <end position="260"/>
    </location>
</feature>
<dbReference type="Proteomes" id="UP000664417">
    <property type="component" value="Unassembled WGS sequence"/>
</dbReference>
<feature type="domain" description="GGDEF" evidence="6">
    <location>
        <begin position="170"/>
        <end position="309"/>
    </location>
</feature>
<dbReference type="Gene3D" id="3.40.50.2300">
    <property type="match status" value="1"/>
</dbReference>
<dbReference type="CDD" id="cd01949">
    <property type="entry name" value="GGDEF"/>
    <property type="match status" value="1"/>
</dbReference>
<evidence type="ECO:0000259" key="5">
    <source>
        <dbReference type="PROSITE" id="PS50110"/>
    </source>
</evidence>
<sequence length="320" mass="35728">MKRRDETPPVLLFLGLEDETMQPFLESVREVYQVKVLQDAAEFCPETAGAYRADLVLMHHEDGGGTGLLERVQQIRSVNHFLDIPILVVTARGDGVDYTALFESGIRDVIEKPVIIPPAMARLRTHLELLFFRRLLQEETNLDAVTGVMNRHTLDDHLRREWSRARRNRKPVSLVFICLDYFESFGALYGRQPMADCLRLVAAGLQTIVKRPADFVARYEENTFVTLLPETDAEAACQIAEALRRKIEALEIDNRNAKTGTGTITATLGVATGIPREDGGDARKLVQLGRQALAEAQSLGSNCIASFIMPKDHAETDSEP</sequence>
<reference evidence="7" key="1">
    <citation type="submission" date="2021-03" db="EMBL/GenBank/DDBJ databases">
        <authorList>
            <person name="Wang G."/>
        </authorList>
    </citation>
    <scope>NUCLEOTIDE SEQUENCE</scope>
    <source>
        <strain evidence="7">KCTC 12899</strain>
    </source>
</reference>
<dbReference type="GO" id="GO:1902201">
    <property type="term" value="P:negative regulation of bacterial-type flagellum-dependent cell motility"/>
    <property type="evidence" value="ECO:0007669"/>
    <property type="project" value="TreeGrafter"/>
</dbReference>
<dbReference type="NCBIfam" id="TIGR00254">
    <property type="entry name" value="GGDEF"/>
    <property type="match status" value="1"/>
</dbReference>
<evidence type="ECO:0000256" key="1">
    <source>
        <dbReference type="ARBA" id="ARBA00012528"/>
    </source>
</evidence>
<dbReference type="PROSITE" id="PS50887">
    <property type="entry name" value="GGDEF"/>
    <property type="match status" value="1"/>
</dbReference>
<evidence type="ECO:0000313" key="7">
    <source>
        <dbReference type="EMBL" id="MBO1317448.1"/>
    </source>
</evidence>
<dbReference type="InterPro" id="IPR000160">
    <property type="entry name" value="GGDEF_dom"/>
</dbReference>
<evidence type="ECO:0000259" key="6">
    <source>
        <dbReference type="PROSITE" id="PS50887"/>
    </source>
</evidence>
<dbReference type="GO" id="GO:0005886">
    <property type="term" value="C:plasma membrane"/>
    <property type="evidence" value="ECO:0007669"/>
    <property type="project" value="TreeGrafter"/>
</dbReference>
<dbReference type="Gene3D" id="3.30.70.270">
    <property type="match status" value="1"/>
</dbReference>
<evidence type="ECO:0000256" key="4">
    <source>
        <dbReference type="SAM" id="Coils"/>
    </source>
</evidence>
<proteinExistence type="predicted"/>
<dbReference type="InterPro" id="IPR001789">
    <property type="entry name" value="Sig_transdc_resp-reg_receiver"/>
</dbReference>
<dbReference type="Pfam" id="PF00990">
    <property type="entry name" value="GGDEF"/>
    <property type="match status" value="1"/>
</dbReference>
<dbReference type="SUPFAM" id="SSF52172">
    <property type="entry name" value="CheY-like"/>
    <property type="match status" value="1"/>
</dbReference>
<evidence type="ECO:0000256" key="2">
    <source>
        <dbReference type="ARBA" id="ARBA00034247"/>
    </source>
</evidence>
<dbReference type="InterPro" id="IPR043128">
    <property type="entry name" value="Rev_trsase/Diguanyl_cyclase"/>
</dbReference>
<evidence type="ECO:0000256" key="3">
    <source>
        <dbReference type="PROSITE-ProRule" id="PRU00169"/>
    </source>
</evidence>
<dbReference type="GO" id="GO:0052621">
    <property type="term" value="F:diguanylate cyclase activity"/>
    <property type="evidence" value="ECO:0007669"/>
    <property type="project" value="UniProtKB-EC"/>
</dbReference>
<dbReference type="PANTHER" id="PTHR45138:SF9">
    <property type="entry name" value="DIGUANYLATE CYCLASE DGCM-RELATED"/>
    <property type="match status" value="1"/>
</dbReference>
<keyword evidence="4" id="KW-0175">Coiled coil</keyword>
<gene>
    <name evidence="7" type="ORF">J3U88_03180</name>
</gene>
<dbReference type="InterPro" id="IPR011006">
    <property type="entry name" value="CheY-like_superfamily"/>
</dbReference>